<evidence type="ECO:0000256" key="2">
    <source>
        <dbReference type="ARBA" id="ARBA00022801"/>
    </source>
</evidence>
<comment type="caution">
    <text evidence="6">The sequence shown here is derived from an EMBL/GenBank/DDBJ whole genome shotgun (WGS) entry which is preliminary data.</text>
</comment>
<name>A0ABQ3H8U3_9NEIS</name>
<dbReference type="PROSITE" id="PS51770">
    <property type="entry name" value="HOTDOG_ACOT"/>
    <property type="match status" value="1"/>
</dbReference>
<evidence type="ECO:0000313" key="6">
    <source>
        <dbReference type="EMBL" id="GHD73447.1"/>
    </source>
</evidence>
<dbReference type="SUPFAM" id="SSF54637">
    <property type="entry name" value="Thioesterase/thiol ester dehydrase-isomerase"/>
    <property type="match status" value="1"/>
</dbReference>
<dbReference type="Gene3D" id="3.10.129.10">
    <property type="entry name" value="Hotdog Thioesterase"/>
    <property type="match status" value="1"/>
</dbReference>
<comment type="similarity">
    <text evidence="1">Belongs to the acyl coenzyme A hydrolase family.</text>
</comment>
<dbReference type="InterPro" id="IPR006683">
    <property type="entry name" value="Thioestr_dom"/>
</dbReference>
<dbReference type="EMBL" id="BMYP01000008">
    <property type="protein sequence ID" value="GHD73447.1"/>
    <property type="molecule type" value="Genomic_DNA"/>
</dbReference>
<reference evidence="7" key="1">
    <citation type="journal article" date="2019" name="Int. J. Syst. Evol. Microbiol.">
        <title>The Global Catalogue of Microorganisms (GCM) 10K type strain sequencing project: providing services to taxonomists for standard genome sequencing and annotation.</title>
        <authorList>
            <consortium name="The Broad Institute Genomics Platform"/>
            <consortium name="The Broad Institute Genome Sequencing Center for Infectious Disease"/>
            <person name="Wu L."/>
            <person name="Ma J."/>
        </authorList>
    </citation>
    <scope>NUCLEOTIDE SEQUENCE [LARGE SCALE GENOMIC DNA]</scope>
    <source>
        <strain evidence="7">KCTC 23713</strain>
    </source>
</reference>
<evidence type="ECO:0000259" key="5">
    <source>
        <dbReference type="PROSITE" id="PS51770"/>
    </source>
</evidence>
<dbReference type="InterPro" id="IPR029069">
    <property type="entry name" value="HotDog_dom_sf"/>
</dbReference>
<dbReference type="Proteomes" id="UP000662678">
    <property type="component" value="Unassembled WGS sequence"/>
</dbReference>
<keyword evidence="2 3" id="KW-0378">Hydrolase</keyword>
<dbReference type="PANTHER" id="PTHR11049">
    <property type="entry name" value="ACYL COENZYME A THIOESTER HYDROLASE"/>
    <property type="match status" value="1"/>
</dbReference>
<dbReference type="PANTHER" id="PTHR11049:SF5">
    <property type="entry name" value="ACYL-COA THIOESTER HYDROLASE YCIA"/>
    <property type="match status" value="1"/>
</dbReference>
<evidence type="ECO:0000256" key="4">
    <source>
        <dbReference type="SAM" id="MobiDB-lite"/>
    </source>
</evidence>
<evidence type="ECO:0000256" key="3">
    <source>
        <dbReference type="PROSITE-ProRule" id="PRU01106"/>
    </source>
</evidence>
<accession>A0ABQ3H8U3</accession>
<dbReference type="InterPro" id="IPR033120">
    <property type="entry name" value="HOTDOG_ACOT"/>
</dbReference>
<sequence>MVLYRQSATERDNMTPSPQQHPEICHEPVLRLRAEPRSTNAHGRVHAGWLMFQIDTAGAICAERLARGPVTTVAVNAFQLTSPIHVGDVVSLYAECFRLGQKSVTLKVTVEAERLGGEVVPITEVIATYVAIDAEGKSRIIS</sequence>
<feature type="region of interest" description="Disordered" evidence="4">
    <location>
        <begin position="1"/>
        <end position="22"/>
    </location>
</feature>
<feature type="domain" description="HotDog ACOT-type" evidence="5">
    <location>
        <begin position="24"/>
        <end position="135"/>
    </location>
</feature>
<evidence type="ECO:0000256" key="1">
    <source>
        <dbReference type="ARBA" id="ARBA00010458"/>
    </source>
</evidence>
<organism evidence="6 7">
    <name type="scientific">Vogesella fluminis</name>
    <dbReference type="NCBI Taxonomy" id="1069161"/>
    <lineage>
        <taxon>Bacteria</taxon>
        <taxon>Pseudomonadati</taxon>
        <taxon>Pseudomonadota</taxon>
        <taxon>Betaproteobacteria</taxon>
        <taxon>Neisseriales</taxon>
        <taxon>Chromobacteriaceae</taxon>
        <taxon>Vogesella</taxon>
    </lineage>
</organism>
<gene>
    <name evidence="6" type="ORF">GCM10011419_08240</name>
</gene>
<dbReference type="InterPro" id="IPR040170">
    <property type="entry name" value="Cytosol_ACT"/>
</dbReference>
<dbReference type="Pfam" id="PF03061">
    <property type="entry name" value="4HBT"/>
    <property type="match status" value="1"/>
</dbReference>
<evidence type="ECO:0000313" key="7">
    <source>
        <dbReference type="Proteomes" id="UP000662678"/>
    </source>
</evidence>
<dbReference type="CDD" id="cd03442">
    <property type="entry name" value="BFIT_BACH"/>
    <property type="match status" value="1"/>
</dbReference>
<keyword evidence="7" id="KW-1185">Reference proteome</keyword>
<proteinExistence type="inferred from homology"/>
<protein>
    <submittedName>
        <fullName evidence="6">Acyl-CoA thioesterase</fullName>
    </submittedName>
</protein>